<keyword evidence="9" id="KW-1185">Reference proteome</keyword>
<dbReference type="InterPro" id="IPR003834">
    <property type="entry name" value="Cyt_c_assmbl_TM_dom"/>
</dbReference>
<keyword evidence="3 6" id="KW-0812">Transmembrane</keyword>
<keyword evidence="4 6" id="KW-1133">Transmembrane helix</keyword>
<feature type="transmembrane region" description="Helical" evidence="6">
    <location>
        <begin position="133"/>
        <end position="158"/>
    </location>
</feature>
<evidence type="ECO:0000313" key="9">
    <source>
        <dbReference type="Proteomes" id="UP000279194"/>
    </source>
</evidence>
<feature type="transmembrane region" description="Helical" evidence="6">
    <location>
        <begin position="6"/>
        <end position="32"/>
    </location>
</feature>
<feature type="domain" description="Cytochrome C biogenesis protein transmembrane" evidence="7">
    <location>
        <begin position="7"/>
        <end position="223"/>
    </location>
</feature>
<organism evidence="8 9">
    <name type="scientific">Streptococcus hillyeri</name>
    <dbReference type="NCBI Taxonomy" id="2282420"/>
    <lineage>
        <taxon>Bacteria</taxon>
        <taxon>Bacillati</taxon>
        <taxon>Bacillota</taxon>
        <taxon>Bacilli</taxon>
        <taxon>Lactobacillales</taxon>
        <taxon>Streptococcaceae</taxon>
        <taxon>Streptococcus</taxon>
    </lineage>
</organism>
<proteinExistence type="inferred from homology"/>
<evidence type="ECO:0000256" key="2">
    <source>
        <dbReference type="ARBA" id="ARBA00006143"/>
    </source>
</evidence>
<comment type="subcellular location">
    <subcellularLocation>
        <location evidence="1">Membrane</location>
        <topology evidence="1">Multi-pass membrane protein</topology>
    </subcellularLocation>
</comment>
<feature type="transmembrane region" description="Helical" evidence="6">
    <location>
        <begin position="213"/>
        <end position="234"/>
    </location>
</feature>
<gene>
    <name evidence="8" type="ORF">EAF07_00405</name>
</gene>
<name>A0A3L9DUM5_9STRE</name>
<dbReference type="GO" id="GO:0017004">
    <property type="term" value="P:cytochrome complex assembly"/>
    <property type="evidence" value="ECO:0007669"/>
    <property type="project" value="InterPro"/>
</dbReference>
<dbReference type="Proteomes" id="UP000279194">
    <property type="component" value="Unassembled WGS sequence"/>
</dbReference>
<evidence type="ECO:0000256" key="5">
    <source>
        <dbReference type="ARBA" id="ARBA00023136"/>
    </source>
</evidence>
<evidence type="ECO:0000256" key="3">
    <source>
        <dbReference type="ARBA" id="ARBA00022692"/>
    </source>
</evidence>
<dbReference type="RefSeq" id="WP_121834325.1">
    <property type="nucleotide sequence ID" value="NZ_CP163513.1"/>
</dbReference>
<dbReference type="EMBL" id="RCVM01000001">
    <property type="protein sequence ID" value="RLY05196.1"/>
    <property type="molecule type" value="Genomic_DNA"/>
</dbReference>
<protein>
    <submittedName>
        <fullName evidence="8">Cytochrome c biogenesis protein CcdA</fullName>
    </submittedName>
</protein>
<keyword evidence="5 6" id="KW-0472">Membrane</keyword>
<dbReference type="GO" id="GO:0016020">
    <property type="term" value="C:membrane"/>
    <property type="evidence" value="ECO:0007669"/>
    <property type="project" value="UniProtKB-SubCell"/>
</dbReference>
<dbReference type="AlphaFoldDB" id="A0A3L9DUM5"/>
<dbReference type="Pfam" id="PF02683">
    <property type="entry name" value="DsbD_TM"/>
    <property type="match status" value="1"/>
</dbReference>
<evidence type="ECO:0000256" key="4">
    <source>
        <dbReference type="ARBA" id="ARBA00022989"/>
    </source>
</evidence>
<evidence type="ECO:0000259" key="7">
    <source>
        <dbReference type="Pfam" id="PF02683"/>
    </source>
</evidence>
<comment type="caution">
    <text evidence="8">The sequence shown here is derived from an EMBL/GenBank/DDBJ whole genome shotgun (WGS) entry which is preliminary data.</text>
</comment>
<dbReference type="PANTHER" id="PTHR31272:SF4">
    <property type="entry name" value="CYTOCHROME C-TYPE BIOGENESIS PROTEIN HI_1454-RELATED"/>
    <property type="match status" value="1"/>
</dbReference>
<dbReference type="OrthoDB" id="9803065at2"/>
<evidence type="ECO:0000256" key="6">
    <source>
        <dbReference type="SAM" id="Phobius"/>
    </source>
</evidence>
<comment type="similarity">
    <text evidence="2">Belongs to the DsbD family.</text>
</comment>
<dbReference type="PANTHER" id="PTHR31272">
    <property type="entry name" value="CYTOCHROME C-TYPE BIOGENESIS PROTEIN HI_1454-RELATED"/>
    <property type="match status" value="1"/>
</dbReference>
<evidence type="ECO:0000313" key="8">
    <source>
        <dbReference type="EMBL" id="RLY05196.1"/>
    </source>
</evidence>
<feature type="transmembrane region" description="Helical" evidence="6">
    <location>
        <begin position="53"/>
        <end position="76"/>
    </location>
</feature>
<feature type="transmembrane region" description="Helical" evidence="6">
    <location>
        <begin position="88"/>
        <end position="113"/>
    </location>
</feature>
<reference evidence="8 9" key="1">
    <citation type="submission" date="2018-10" db="EMBL/GenBank/DDBJ databases">
        <title>Streptococcus hillyeri sp. nov., isolated from equine tracheal sample.</title>
        <authorList>
            <person name="Macfadyen A.C."/>
            <person name="Waller A."/>
            <person name="Paterson G.K."/>
        </authorList>
    </citation>
    <scope>NUCLEOTIDE SEQUENCE [LARGE SCALE GENOMIC DNA]</scope>
    <source>
        <strain evidence="8 9">28462</strain>
    </source>
</reference>
<accession>A0A3L9DUM5</accession>
<feature type="transmembrane region" description="Helical" evidence="6">
    <location>
        <begin position="170"/>
        <end position="192"/>
    </location>
</feature>
<evidence type="ECO:0000256" key="1">
    <source>
        <dbReference type="ARBA" id="ARBA00004141"/>
    </source>
</evidence>
<sequence>MEGMILFSLSVFIAGLLSFFSPCIFPLLPVYMGILLDSSEERQVRFLGLTINWYSLIKTLSFMLGLSSVFLILGFGAASLGQVLNSPIFRIVMGAIMLLLGLHQMDLLTIALLQKQKKLQLSIQDKKGAWSAFLLGLTFSFGWTPCVGPILGSVLGLAASGGGSSLQGGMLLLIYTLGLSFPFLLLSLSTTVMMRYFTKLKPHMLRMKKMGGALIIIMGLLLMLGKVDTITAFFETLF</sequence>
<dbReference type="InterPro" id="IPR051790">
    <property type="entry name" value="Cytochrome_c-biogenesis_DsbD"/>
</dbReference>